<evidence type="ECO:0000313" key="2">
    <source>
        <dbReference type="EMBL" id="PKI47994.1"/>
    </source>
</evidence>
<keyword evidence="3" id="KW-1185">Reference proteome</keyword>
<dbReference type="EMBL" id="PGOL01002442">
    <property type="protein sequence ID" value="PKI47994.1"/>
    <property type="molecule type" value="Genomic_DNA"/>
</dbReference>
<dbReference type="AlphaFoldDB" id="A0A2I0IVH4"/>
<feature type="region of interest" description="Disordered" evidence="1">
    <location>
        <begin position="44"/>
        <end position="67"/>
    </location>
</feature>
<reference evidence="2 3" key="1">
    <citation type="submission" date="2017-11" db="EMBL/GenBank/DDBJ databases">
        <title>De-novo sequencing of pomegranate (Punica granatum L.) genome.</title>
        <authorList>
            <person name="Akparov Z."/>
            <person name="Amiraslanov A."/>
            <person name="Hajiyeva S."/>
            <person name="Abbasov M."/>
            <person name="Kaur K."/>
            <person name="Hamwieh A."/>
            <person name="Solovyev V."/>
            <person name="Salamov A."/>
            <person name="Braich B."/>
            <person name="Kosarev P."/>
            <person name="Mahmoud A."/>
            <person name="Hajiyev E."/>
            <person name="Babayeva S."/>
            <person name="Izzatullayeva V."/>
            <person name="Mammadov A."/>
            <person name="Mammadov A."/>
            <person name="Sharifova S."/>
            <person name="Ojaghi J."/>
            <person name="Eynullazada K."/>
            <person name="Bayramov B."/>
            <person name="Abdulazimova A."/>
            <person name="Shahmuradov I."/>
        </authorList>
    </citation>
    <scope>NUCLEOTIDE SEQUENCE [LARGE SCALE GENOMIC DNA]</scope>
    <source>
        <strain evidence="3">cv. AG2017</strain>
        <tissue evidence="2">Leaf</tissue>
    </source>
</reference>
<accession>A0A2I0IVH4</accession>
<sequence length="104" mass="11756">MGFFKPRDHPTHLEGKGQTRMHQIGSIEHSGLSSSIRAKAAMRQAKEELTGIRNPRASGGSNGNRERRRLWRRTAAILLFLGWKDASNHENNIGNGLKRLKTVW</sequence>
<organism evidence="2 3">
    <name type="scientific">Punica granatum</name>
    <name type="common">Pomegranate</name>
    <dbReference type="NCBI Taxonomy" id="22663"/>
    <lineage>
        <taxon>Eukaryota</taxon>
        <taxon>Viridiplantae</taxon>
        <taxon>Streptophyta</taxon>
        <taxon>Embryophyta</taxon>
        <taxon>Tracheophyta</taxon>
        <taxon>Spermatophyta</taxon>
        <taxon>Magnoliopsida</taxon>
        <taxon>eudicotyledons</taxon>
        <taxon>Gunneridae</taxon>
        <taxon>Pentapetalae</taxon>
        <taxon>rosids</taxon>
        <taxon>malvids</taxon>
        <taxon>Myrtales</taxon>
        <taxon>Lythraceae</taxon>
        <taxon>Punica</taxon>
    </lineage>
</organism>
<name>A0A2I0IVH4_PUNGR</name>
<evidence type="ECO:0000256" key="1">
    <source>
        <dbReference type="SAM" id="MobiDB-lite"/>
    </source>
</evidence>
<protein>
    <submittedName>
        <fullName evidence="2">Uncharacterized protein</fullName>
    </submittedName>
</protein>
<proteinExistence type="predicted"/>
<comment type="caution">
    <text evidence="2">The sequence shown here is derived from an EMBL/GenBank/DDBJ whole genome shotgun (WGS) entry which is preliminary data.</text>
</comment>
<evidence type="ECO:0000313" key="3">
    <source>
        <dbReference type="Proteomes" id="UP000233551"/>
    </source>
</evidence>
<gene>
    <name evidence="2" type="ORF">CRG98_031614</name>
</gene>
<dbReference type="Proteomes" id="UP000233551">
    <property type="component" value="Unassembled WGS sequence"/>
</dbReference>